<organism evidence="1 2">
    <name type="scientific">Conchiformibius kuhniae</name>
    <dbReference type="NCBI Taxonomy" id="211502"/>
    <lineage>
        <taxon>Bacteria</taxon>
        <taxon>Pseudomonadati</taxon>
        <taxon>Pseudomonadota</taxon>
        <taxon>Betaproteobacteria</taxon>
        <taxon>Neisseriales</taxon>
        <taxon>Neisseriaceae</taxon>
        <taxon>Conchiformibius</taxon>
    </lineage>
</organism>
<protein>
    <recommendedName>
        <fullName evidence="3">Phosphoribosyltransferase</fullName>
    </recommendedName>
</protein>
<dbReference type="CDD" id="cd06223">
    <property type="entry name" value="PRTases_typeI"/>
    <property type="match status" value="1"/>
</dbReference>
<dbReference type="Gene3D" id="3.40.50.2020">
    <property type="match status" value="1"/>
</dbReference>
<reference evidence="1" key="2">
    <citation type="journal article" date="2022" name="Res Sq">
        <title>Evolution of multicellular longitudinally dividing oral cavity symbionts (Neisseriaceae).</title>
        <authorList>
            <person name="Nyongesa S."/>
            <person name="Weber P."/>
            <person name="Bernet E."/>
            <person name="Pullido F."/>
            <person name="Nieckarz M."/>
            <person name="Delaby M."/>
            <person name="Nieves C."/>
            <person name="Viehboeck T."/>
            <person name="Krause N."/>
            <person name="Rivera-Millot A."/>
            <person name="Nakamura A."/>
            <person name="Vischer N."/>
            <person name="VanNieuwenhze M."/>
            <person name="Brun Y."/>
            <person name="Cava F."/>
            <person name="Bulgheresi S."/>
            <person name="Veyrier F."/>
        </authorList>
    </citation>
    <scope>NUCLEOTIDE SEQUENCE</scope>
    <source>
        <strain evidence="1">17694</strain>
    </source>
</reference>
<sequence length="155" mass="17853">MKGAIPSDYRSEEGKALSVWGDSGWGQQVKQNKYQDKHFSDELVAACLNMLENWQPHPKPTWLTCVPSLRNPHLVADFARRLAEKMGLPFYPIIQKIRETEPQKLMKNSHAQACNLDGAFKLIDSPPREPVLLIDDMVDSRWTFTICAYLLKKRR</sequence>
<keyword evidence="2" id="KW-1185">Reference proteome</keyword>
<proteinExistence type="predicted"/>
<dbReference type="Proteomes" id="UP000831534">
    <property type="component" value="Chromosome"/>
</dbReference>
<evidence type="ECO:0000313" key="2">
    <source>
        <dbReference type="Proteomes" id="UP000831534"/>
    </source>
</evidence>
<reference evidence="1" key="1">
    <citation type="submission" date="2021-12" db="EMBL/GenBank/DDBJ databases">
        <authorList>
            <person name="Veyrier F.J."/>
        </authorList>
    </citation>
    <scope>NUCLEOTIDE SEQUENCE</scope>
    <source>
        <strain evidence="1">17694</strain>
    </source>
</reference>
<dbReference type="SUPFAM" id="SSF53271">
    <property type="entry name" value="PRTase-like"/>
    <property type="match status" value="1"/>
</dbReference>
<dbReference type="EMBL" id="CP091521">
    <property type="protein sequence ID" value="UOP05253.1"/>
    <property type="molecule type" value="Genomic_DNA"/>
</dbReference>
<name>A0A8T9MZP2_9NEIS</name>
<dbReference type="InterPro" id="IPR029057">
    <property type="entry name" value="PRTase-like"/>
</dbReference>
<accession>A0A8T9MZP2</accession>
<dbReference type="AlphaFoldDB" id="A0A8T9MZP2"/>
<gene>
    <name evidence="1" type="ORF">LVJ77_03290</name>
</gene>
<dbReference type="InterPro" id="IPR000836">
    <property type="entry name" value="PRTase_dom"/>
</dbReference>
<evidence type="ECO:0000313" key="1">
    <source>
        <dbReference type="EMBL" id="UOP05253.1"/>
    </source>
</evidence>
<evidence type="ECO:0008006" key="3">
    <source>
        <dbReference type="Google" id="ProtNLM"/>
    </source>
</evidence>